<keyword evidence="6" id="KW-1185">Reference proteome</keyword>
<protein>
    <submittedName>
        <fullName evidence="5">Jg22577 protein</fullName>
    </submittedName>
</protein>
<dbReference type="GO" id="GO:0008270">
    <property type="term" value="F:zinc ion binding"/>
    <property type="evidence" value="ECO:0007669"/>
    <property type="project" value="UniProtKB-KW"/>
</dbReference>
<dbReference type="InterPro" id="IPR001965">
    <property type="entry name" value="Znf_PHD"/>
</dbReference>
<dbReference type="Proteomes" id="UP000838756">
    <property type="component" value="Unassembled WGS sequence"/>
</dbReference>
<dbReference type="AlphaFoldDB" id="A0A8S4QTX6"/>
<feature type="domain" description="Zinc finger PHD-type" evidence="4">
    <location>
        <begin position="3"/>
        <end position="51"/>
    </location>
</feature>
<name>A0A8S4QTX6_9NEOP</name>
<dbReference type="SUPFAM" id="SSF57903">
    <property type="entry name" value="FYVE/PHD zinc finger"/>
    <property type="match status" value="1"/>
</dbReference>
<gene>
    <name evidence="5" type="primary">jg22577</name>
    <name evidence="5" type="ORF">PAEG_LOCUS4368</name>
</gene>
<dbReference type="SMART" id="SM00249">
    <property type="entry name" value="PHD"/>
    <property type="match status" value="1"/>
</dbReference>
<dbReference type="OrthoDB" id="7462460at2759"/>
<reference evidence="5" key="1">
    <citation type="submission" date="2022-03" db="EMBL/GenBank/DDBJ databases">
        <authorList>
            <person name="Lindestad O."/>
        </authorList>
    </citation>
    <scope>NUCLEOTIDE SEQUENCE</scope>
</reference>
<accession>A0A8S4QTX6</accession>
<dbReference type="EMBL" id="CAKXAJ010014959">
    <property type="protein sequence ID" value="CAH2216318.1"/>
    <property type="molecule type" value="Genomic_DNA"/>
</dbReference>
<keyword evidence="2" id="KW-0863">Zinc-finger</keyword>
<dbReference type="InterPro" id="IPR013083">
    <property type="entry name" value="Znf_RING/FYVE/PHD"/>
</dbReference>
<keyword evidence="1" id="KW-0479">Metal-binding</keyword>
<comment type="caution">
    <text evidence="5">The sequence shown here is derived from an EMBL/GenBank/DDBJ whole genome shotgun (WGS) entry which is preliminary data.</text>
</comment>
<evidence type="ECO:0000313" key="6">
    <source>
        <dbReference type="Proteomes" id="UP000838756"/>
    </source>
</evidence>
<proteinExistence type="predicted"/>
<evidence type="ECO:0000256" key="3">
    <source>
        <dbReference type="ARBA" id="ARBA00022833"/>
    </source>
</evidence>
<dbReference type="InterPro" id="IPR011011">
    <property type="entry name" value="Znf_FYVE_PHD"/>
</dbReference>
<keyword evidence="3" id="KW-0862">Zinc</keyword>
<organism evidence="5 6">
    <name type="scientific">Pararge aegeria aegeria</name>
    <dbReference type="NCBI Taxonomy" id="348720"/>
    <lineage>
        <taxon>Eukaryota</taxon>
        <taxon>Metazoa</taxon>
        <taxon>Ecdysozoa</taxon>
        <taxon>Arthropoda</taxon>
        <taxon>Hexapoda</taxon>
        <taxon>Insecta</taxon>
        <taxon>Pterygota</taxon>
        <taxon>Neoptera</taxon>
        <taxon>Endopterygota</taxon>
        <taxon>Lepidoptera</taxon>
        <taxon>Glossata</taxon>
        <taxon>Ditrysia</taxon>
        <taxon>Papilionoidea</taxon>
        <taxon>Nymphalidae</taxon>
        <taxon>Satyrinae</taxon>
        <taxon>Satyrini</taxon>
        <taxon>Parargina</taxon>
        <taxon>Pararge</taxon>
    </lineage>
</organism>
<evidence type="ECO:0000256" key="1">
    <source>
        <dbReference type="ARBA" id="ARBA00022723"/>
    </source>
</evidence>
<sequence length="153" mass="16861">MPKCSACGKFLSSTDPGTSKCTSCLLVYHRACVALPATGQLIAAWCCPECKCKLPRDNKCETPIKGLNTSVPKTDINTPQEEYLNTTSLNATIEMDLGQELRLFREELNLTRTEFLEELRAIRADIRGFRTEMADIKSSVTHCKSAGIETGTP</sequence>
<evidence type="ECO:0000259" key="4">
    <source>
        <dbReference type="SMART" id="SM00249"/>
    </source>
</evidence>
<evidence type="ECO:0000256" key="2">
    <source>
        <dbReference type="ARBA" id="ARBA00022771"/>
    </source>
</evidence>
<dbReference type="Gene3D" id="3.30.40.10">
    <property type="entry name" value="Zinc/RING finger domain, C3HC4 (zinc finger)"/>
    <property type="match status" value="1"/>
</dbReference>
<evidence type="ECO:0000313" key="5">
    <source>
        <dbReference type="EMBL" id="CAH2216318.1"/>
    </source>
</evidence>